<dbReference type="AlphaFoldDB" id="A0AAN6NS47"/>
<feature type="signal peptide" evidence="1">
    <location>
        <begin position="1"/>
        <end position="17"/>
    </location>
</feature>
<accession>A0AAN6NS47</accession>
<protein>
    <recommendedName>
        <fullName evidence="4">Cyanovirin-N domain-containing protein</fullName>
    </recommendedName>
</protein>
<reference evidence="2" key="1">
    <citation type="journal article" date="2023" name="Mol. Phylogenet. Evol.">
        <title>Genome-scale phylogeny and comparative genomics of the fungal order Sordariales.</title>
        <authorList>
            <person name="Hensen N."/>
            <person name="Bonometti L."/>
            <person name="Westerberg I."/>
            <person name="Brannstrom I.O."/>
            <person name="Guillou S."/>
            <person name="Cros-Aarteil S."/>
            <person name="Calhoun S."/>
            <person name="Haridas S."/>
            <person name="Kuo A."/>
            <person name="Mondo S."/>
            <person name="Pangilinan J."/>
            <person name="Riley R."/>
            <person name="LaButti K."/>
            <person name="Andreopoulos B."/>
            <person name="Lipzen A."/>
            <person name="Chen C."/>
            <person name="Yan M."/>
            <person name="Daum C."/>
            <person name="Ng V."/>
            <person name="Clum A."/>
            <person name="Steindorff A."/>
            <person name="Ohm R.A."/>
            <person name="Martin F."/>
            <person name="Silar P."/>
            <person name="Natvig D.O."/>
            <person name="Lalanne C."/>
            <person name="Gautier V."/>
            <person name="Ament-Velasquez S.L."/>
            <person name="Kruys A."/>
            <person name="Hutchinson M.I."/>
            <person name="Powell A.J."/>
            <person name="Barry K."/>
            <person name="Miller A.N."/>
            <person name="Grigoriev I.V."/>
            <person name="Debuchy R."/>
            <person name="Gladieux P."/>
            <person name="Hiltunen Thoren M."/>
            <person name="Johannesson H."/>
        </authorList>
    </citation>
    <scope>NUCLEOTIDE SEQUENCE</scope>
    <source>
        <strain evidence="2">CBS 626.80</strain>
    </source>
</reference>
<comment type="caution">
    <text evidence="2">The sequence shown here is derived from an EMBL/GenBank/DDBJ whole genome shotgun (WGS) entry which is preliminary data.</text>
</comment>
<evidence type="ECO:0000313" key="3">
    <source>
        <dbReference type="Proteomes" id="UP001303222"/>
    </source>
</evidence>
<keyword evidence="1" id="KW-0732">Signal</keyword>
<dbReference type="EMBL" id="MU859164">
    <property type="protein sequence ID" value="KAK3950866.1"/>
    <property type="molecule type" value="Genomic_DNA"/>
</dbReference>
<evidence type="ECO:0008006" key="4">
    <source>
        <dbReference type="Google" id="ProtNLM"/>
    </source>
</evidence>
<keyword evidence="3" id="KW-1185">Reference proteome</keyword>
<dbReference type="Proteomes" id="UP001303222">
    <property type="component" value="Unassembled WGS sequence"/>
</dbReference>
<reference evidence="2" key="2">
    <citation type="submission" date="2023-06" db="EMBL/GenBank/DDBJ databases">
        <authorList>
            <consortium name="Lawrence Berkeley National Laboratory"/>
            <person name="Mondo S.J."/>
            <person name="Hensen N."/>
            <person name="Bonometti L."/>
            <person name="Westerberg I."/>
            <person name="Brannstrom I.O."/>
            <person name="Guillou S."/>
            <person name="Cros-Aarteil S."/>
            <person name="Calhoun S."/>
            <person name="Haridas S."/>
            <person name="Kuo A."/>
            <person name="Pangilinan J."/>
            <person name="Riley R."/>
            <person name="Labutti K."/>
            <person name="Andreopoulos B."/>
            <person name="Lipzen A."/>
            <person name="Chen C."/>
            <person name="Yanf M."/>
            <person name="Daum C."/>
            <person name="Ng V."/>
            <person name="Clum A."/>
            <person name="Steindorff A."/>
            <person name="Ohm R."/>
            <person name="Martin F."/>
            <person name="Silar P."/>
            <person name="Natvig D."/>
            <person name="Lalanne C."/>
            <person name="Gautier V."/>
            <person name="Ament-Velasquez S.L."/>
            <person name="Kruys A."/>
            <person name="Hutchinson M.I."/>
            <person name="Powell A.J."/>
            <person name="Barry K."/>
            <person name="Miller A.N."/>
            <person name="Grigoriev I.V."/>
            <person name="Debuchy R."/>
            <person name="Gladieux P."/>
            <person name="Thoren M.H."/>
            <person name="Johannesson H."/>
        </authorList>
    </citation>
    <scope>NUCLEOTIDE SEQUENCE</scope>
    <source>
        <strain evidence="2">CBS 626.80</strain>
    </source>
</reference>
<feature type="chain" id="PRO_5042969614" description="Cyanovirin-N domain-containing protein" evidence="1">
    <location>
        <begin position="18"/>
        <end position="111"/>
    </location>
</feature>
<evidence type="ECO:0000313" key="2">
    <source>
        <dbReference type="EMBL" id="KAK3950866.1"/>
    </source>
</evidence>
<organism evidence="2 3">
    <name type="scientific">Pseudoneurospora amorphoporcata</name>
    <dbReference type="NCBI Taxonomy" id="241081"/>
    <lineage>
        <taxon>Eukaryota</taxon>
        <taxon>Fungi</taxon>
        <taxon>Dikarya</taxon>
        <taxon>Ascomycota</taxon>
        <taxon>Pezizomycotina</taxon>
        <taxon>Sordariomycetes</taxon>
        <taxon>Sordariomycetidae</taxon>
        <taxon>Sordariales</taxon>
        <taxon>Sordariaceae</taxon>
        <taxon>Pseudoneurospora</taxon>
    </lineage>
</organism>
<sequence length="111" mass="12403">MHLFRLLVLVFITNVVASNCPHFDTDEGNFHRTCDTESFVYRSGMGITANCQRADLKTNISTILGLSKCLGYNTKENKLEWKIPPSCNATMTDERSWNNTQGQGNLSVLAS</sequence>
<evidence type="ECO:0000256" key="1">
    <source>
        <dbReference type="SAM" id="SignalP"/>
    </source>
</evidence>
<proteinExistence type="predicted"/>
<gene>
    <name evidence="2" type="ORF">QBC32DRAFT_216387</name>
</gene>
<name>A0AAN6NS47_9PEZI</name>